<comment type="similarity">
    <text evidence="7 10">Belongs to the fluoride channel Fluc/FEX (TC 1.A.43) family.</text>
</comment>
<keyword evidence="5 10" id="KW-0472">Membrane</keyword>
<comment type="function">
    <text evidence="9 10">Fluoride-specific ion channel. Important for reducing fluoride concentration in the cell, thus reducing its toxicity.</text>
</comment>
<comment type="caution">
    <text evidence="11">The sequence shown here is derived from an EMBL/GenBank/DDBJ whole genome shotgun (WGS) entry which is preliminary data.</text>
</comment>
<dbReference type="Pfam" id="PF02537">
    <property type="entry name" value="CRCB"/>
    <property type="match status" value="1"/>
</dbReference>
<name>A0A255GAP7_9ACTN</name>
<feature type="binding site" evidence="10">
    <location>
        <position position="69"/>
    </location>
    <ligand>
        <name>Na(+)</name>
        <dbReference type="ChEBI" id="CHEBI:29101"/>
        <note>structural</note>
    </ligand>
</feature>
<comment type="catalytic activity">
    <reaction evidence="8">
        <text>fluoride(in) = fluoride(out)</text>
        <dbReference type="Rhea" id="RHEA:76159"/>
        <dbReference type="ChEBI" id="CHEBI:17051"/>
    </reaction>
    <physiologicalReaction direction="left-to-right" evidence="8">
        <dbReference type="Rhea" id="RHEA:76160"/>
    </physiologicalReaction>
</comment>
<evidence type="ECO:0000256" key="1">
    <source>
        <dbReference type="ARBA" id="ARBA00004651"/>
    </source>
</evidence>
<keyword evidence="10" id="KW-0479">Metal-binding</keyword>
<dbReference type="PANTHER" id="PTHR28259:SF1">
    <property type="entry name" value="FLUORIDE EXPORT PROTEIN 1-RELATED"/>
    <property type="match status" value="1"/>
</dbReference>
<feature type="transmembrane region" description="Helical" evidence="10">
    <location>
        <begin position="86"/>
        <end position="114"/>
    </location>
</feature>
<keyword evidence="4 10" id="KW-1133">Transmembrane helix</keyword>
<dbReference type="PANTHER" id="PTHR28259">
    <property type="entry name" value="FLUORIDE EXPORT PROTEIN 1-RELATED"/>
    <property type="match status" value="1"/>
</dbReference>
<evidence type="ECO:0000256" key="2">
    <source>
        <dbReference type="ARBA" id="ARBA00022475"/>
    </source>
</evidence>
<dbReference type="GO" id="GO:0005886">
    <property type="term" value="C:plasma membrane"/>
    <property type="evidence" value="ECO:0007669"/>
    <property type="project" value="UniProtKB-SubCell"/>
</dbReference>
<dbReference type="GO" id="GO:0062054">
    <property type="term" value="F:fluoride channel activity"/>
    <property type="evidence" value="ECO:0007669"/>
    <property type="project" value="UniProtKB-UniRule"/>
</dbReference>
<proteinExistence type="inferred from homology"/>
<accession>A0A255GAP7</accession>
<evidence type="ECO:0000256" key="3">
    <source>
        <dbReference type="ARBA" id="ARBA00022692"/>
    </source>
</evidence>
<comment type="activity regulation">
    <text evidence="10">Na(+) is not transported, but it plays an essential structural role and its presence is essential for fluoride channel function.</text>
</comment>
<evidence type="ECO:0000256" key="10">
    <source>
        <dbReference type="HAMAP-Rule" id="MF_00454"/>
    </source>
</evidence>
<feature type="transmembrane region" description="Helical" evidence="10">
    <location>
        <begin position="28"/>
        <end position="48"/>
    </location>
</feature>
<dbReference type="GO" id="GO:0140114">
    <property type="term" value="P:cellular detoxification of fluoride"/>
    <property type="evidence" value="ECO:0007669"/>
    <property type="project" value="UniProtKB-UniRule"/>
</dbReference>
<reference evidence="11 12" key="1">
    <citation type="submission" date="2017-07" db="EMBL/GenBank/DDBJ databases">
        <title>Draft whole genome sequences of clinical Proprionibacteriaceae strains.</title>
        <authorList>
            <person name="Bernier A.-M."/>
            <person name="Bernard K."/>
            <person name="Domingo M.-C."/>
        </authorList>
    </citation>
    <scope>NUCLEOTIDE SEQUENCE [LARGE SCALE GENOMIC DNA]</scope>
    <source>
        <strain evidence="11 12">NML 030167</strain>
    </source>
</reference>
<evidence type="ECO:0000256" key="4">
    <source>
        <dbReference type="ARBA" id="ARBA00022989"/>
    </source>
</evidence>
<evidence type="ECO:0000313" key="11">
    <source>
        <dbReference type="EMBL" id="OYO12997.1"/>
    </source>
</evidence>
<feature type="binding site" evidence="10">
    <location>
        <position position="66"/>
    </location>
    <ligand>
        <name>Na(+)</name>
        <dbReference type="ChEBI" id="CHEBI:29101"/>
        <note>structural</note>
    </ligand>
</feature>
<gene>
    <name evidence="10" type="primary">fluC</name>
    <name evidence="10" type="synonym">crcB</name>
    <name evidence="11" type="ORF">CGZ94_13275</name>
</gene>
<dbReference type="GO" id="GO:0046872">
    <property type="term" value="F:metal ion binding"/>
    <property type="evidence" value="ECO:0007669"/>
    <property type="project" value="UniProtKB-KW"/>
</dbReference>
<keyword evidence="3 10" id="KW-0812">Transmembrane</keyword>
<evidence type="ECO:0000313" key="12">
    <source>
        <dbReference type="Proteomes" id="UP000215896"/>
    </source>
</evidence>
<sequence>MALAVALGGAVGAVGRYLTGRWLPPRRQIPWGTLLVNVAGSFLLGLVLGAGLSPWWTALVGTGFCGALTTFSTFSSELVHQLERRAWLAFGAYAVGSILLGLAACWAGLALVAAGG</sequence>
<comment type="subcellular location">
    <subcellularLocation>
        <location evidence="1 10">Cell membrane</location>
        <topology evidence="1 10">Multi-pass membrane protein</topology>
    </subcellularLocation>
</comment>
<evidence type="ECO:0000256" key="8">
    <source>
        <dbReference type="ARBA" id="ARBA00035585"/>
    </source>
</evidence>
<keyword evidence="12" id="KW-1185">Reference proteome</keyword>
<keyword evidence="6 10" id="KW-0407">Ion channel</keyword>
<dbReference type="AlphaFoldDB" id="A0A255GAP7"/>
<keyword evidence="10" id="KW-0813">Transport</keyword>
<keyword evidence="2 10" id="KW-1003">Cell membrane</keyword>
<keyword evidence="10" id="KW-0406">Ion transport</keyword>
<evidence type="ECO:0000256" key="5">
    <source>
        <dbReference type="ARBA" id="ARBA00023136"/>
    </source>
</evidence>
<evidence type="ECO:0000256" key="7">
    <source>
        <dbReference type="ARBA" id="ARBA00035120"/>
    </source>
</evidence>
<organism evidence="11 12">
    <name type="scientific">Enemella evansiae</name>
    <dbReference type="NCBI Taxonomy" id="2016499"/>
    <lineage>
        <taxon>Bacteria</taxon>
        <taxon>Bacillati</taxon>
        <taxon>Actinomycetota</taxon>
        <taxon>Actinomycetes</taxon>
        <taxon>Propionibacteriales</taxon>
        <taxon>Propionibacteriaceae</taxon>
        <taxon>Enemella</taxon>
    </lineage>
</organism>
<dbReference type="InterPro" id="IPR003691">
    <property type="entry name" value="FluC"/>
</dbReference>
<keyword evidence="10" id="KW-0915">Sodium</keyword>
<dbReference type="OrthoDB" id="5148600at2"/>
<evidence type="ECO:0000256" key="9">
    <source>
        <dbReference type="ARBA" id="ARBA00049940"/>
    </source>
</evidence>
<dbReference type="EMBL" id="NMVO01000014">
    <property type="protein sequence ID" value="OYO12997.1"/>
    <property type="molecule type" value="Genomic_DNA"/>
</dbReference>
<dbReference type="Proteomes" id="UP000215896">
    <property type="component" value="Unassembled WGS sequence"/>
</dbReference>
<dbReference type="HAMAP" id="MF_00454">
    <property type="entry name" value="FluC"/>
    <property type="match status" value="1"/>
</dbReference>
<protein>
    <recommendedName>
        <fullName evidence="10">Fluoride-specific ion channel FluC</fullName>
    </recommendedName>
</protein>
<evidence type="ECO:0000256" key="6">
    <source>
        <dbReference type="ARBA" id="ARBA00023303"/>
    </source>
</evidence>
<feature type="transmembrane region" description="Helical" evidence="10">
    <location>
        <begin position="55"/>
        <end position="74"/>
    </location>
</feature>